<comment type="caution">
    <text evidence="2">The sequence shown here is derived from an EMBL/GenBank/DDBJ whole genome shotgun (WGS) entry which is preliminary data.</text>
</comment>
<evidence type="ECO:0000256" key="1">
    <source>
        <dbReference type="SAM" id="MobiDB-lite"/>
    </source>
</evidence>
<accession>A0A9R1XPT7</accession>
<dbReference type="EMBL" id="NBSK02000003">
    <property type="protein sequence ID" value="KAJ0217429.1"/>
    <property type="molecule type" value="Genomic_DNA"/>
</dbReference>
<name>A0A9R1XPT7_LACSA</name>
<keyword evidence="3" id="KW-1185">Reference proteome</keyword>
<sequence>MGSLSYEIQTLNQYDYIYVQMNFSEIHSMNLHSSRSRNGSNRPLGTSMCDFLDAFVLFVRYLFGYKFSESCASLDTLHKPVDNQMKSSNNPVHVGLQTNKLNSITKQSETGNDPKGINGKSNNATGSEDGSEKGKAKGIKGGDDSPIQLMIMGRVITLPFQKGYRCCGFPEANSTNVLFPGYGEHLKIWFICMDYAMNKPSLVKHPRLTNLWCVPCDHPELFPPLPEVPETKTKNRKHGA</sequence>
<organism evidence="2 3">
    <name type="scientific">Lactuca sativa</name>
    <name type="common">Garden lettuce</name>
    <dbReference type="NCBI Taxonomy" id="4236"/>
    <lineage>
        <taxon>Eukaryota</taxon>
        <taxon>Viridiplantae</taxon>
        <taxon>Streptophyta</taxon>
        <taxon>Embryophyta</taxon>
        <taxon>Tracheophyta</taxon>
        <taxon>Spermatophyta</taxon>
        <taxon>Magnoliopsida</taxon>
        <taxon>eudicotyledons</taxon>
        <taxon>Gunneridae</taxon>
        <taxon>Pentapetalae</taxon>
        <taxon>asterids</taxon>
        <taxon>campanulids</taxon>
        <taxon>Asterales</taxon>
        <taxon>Asteraceae</taxon>
        <taxon>Cichorioideae</taxon>
        <taxon>Cichorieae</taxon>
        <taxon>Lactucinae</taxon>
        <taxon>Lactuca</taxon>
    </lineage>
</organism>
<gene>
    <name evidence="2" type="ORF">LSAT_V11C300124660</name>
</gene>
<dbReference type="Proteomes" id="UP000235145">
    <property type="component" value="Unassembled WGS sequence"/>
</dbReference>
<reference evidence="2 3" key="1">
    <citation type="journal article" date="2017" name="Nat. Commun.">
        <title>Genome assembly with in vitro proximity ligation data and whole-genome triplication in lettuce.</title>
        <authorList>
            <person name="Reyes-Chin-Wo S."/>
            <person name="Wang Z."/>
            <person name="Yang X."/>
            <person name="Kozik A."/>
            <person name="Arikit S."/>
            <person name="Song C."/>
            <person name="Xia L."/>
            <person name="Froenicke L."/>
            <person name="Lavelle D.O."/>
            <person name="Truco M.J."/>
            <person name="Xia R."/>
            <person name="Zhu S."/>
            <person name="Xu C."/>
            <person name="Xu H."/>
            <person name="Xu X."/>
            <person name="Cox K."/>
            <person name="Korf I."/>
            <person name="Meyers B.C."/>
            <person name="Michelmore R.W."/>
        </authorList>
    </citation>
    <scope>NUCLEOTIDE SEQUENCE [LARGE SCALE GENOMIC DNA]</scope>
    <source>
        <strain evidence="3">cv. Salinas</strain>
        <tissue evidence="2">Seedlings</tissue>
    </source>
</reference>
<evidence type="ECO:0000313" key="2">
    <source>
        <dbReference type="EMBL" id="KAJ0217429.1"/>
    </source>
</evidence>
<feature type="region of interest" description="Disordered" evidence="1">
    <location>
        <begin position="85"/>
        <end position="142"/>
    </location>
</feature>
<dbReference type="AlphaFoldDB" id="A0A9R1XPT7"/>
<feature type="compositionally biased region" description="Basic and acidic residues" evidence="1">
    <location>
        <begin position="130"/>
        <end position="142"/>
    </location>
</feature>
<protein>
    <submittedName>
        <fullName evidence="2">Uncharacterized protein</fullName>
    </submittedName>
</protein>
<evidence type="ECO:0000313" key="3">
    <source>
        <dbReference type="Proteomes" id="UP000235145"/>
    </source>
</evidence>
<feature type="compositionally biased region" description="Polar residues" evidence="1">
    <location>
        <begin position="85"/>
        <end position="111"/>
    </location>
</feature>
<proteinExistence type="predicted"/>
<feature type="compositionally biased region" description="Polar residues" evidence="1">
    <location>
        <begin position="119"/>
        <end position="128"/>
    </location>
</feature>